<evidence type="ECO:0000313" key="2">
    <source>
        <dbReference type="EMBL" id="GBM81876.1"/>
    </source>
</evidence>
<feature type="domain" description="DUF4817" evidence="1">
    <location>
        <begin position="4"/>
        <end position="58"/>
    </location>
</feature>
<evidence type="ECO:0000313" key="3">
    <source>
        <dbReference type="Proteomes" id="UP000499080"/>
    </source>
</evidence>
<reference evidence="2 3" key="1">
    <citation type="journal article" date="2019" name="Sci. Rep.">
        <title>Orb-weaving spider Araneus ventricosus genome elucidates the spidroin gene catalogue.</title>
        <authorList>
            <person name="Kono N."/>
            <person name="Nakamura H."/>
            <person name="Ohtoshi R."/>
            <person name="Moran D.A.P."/>
            <person name="Shinohara A."/>
            <person name="Yoshida Y."/>
            <person name="Fujiwara M."/>
            <person name="Mori M."/>
            <person name="Tomita M."/>
            <person name="Arakawa K."/>
        </authorList>
    </citation>
    <scope>NUCLEOTIDE SEQUENCE [LARGE SCALE GENOMIC DNA]</scope>
</reference>
<organism evidence="2 3">
    <name type="scientific">Araneus ventricosus</name>
    <name type="common">Orbweaver spider</name>
    <name type="synonym">Epeira ventricosa</name>
    <dbReference type="NCBI Taxonomy" id="182803"/>
    <lineage>
        <taxon>Eukaryota</taxon>
        <taxon>Metazoa</taxon>
        <taxon>Ecdysozoa</taxon>
        <taxon>Arthropoda</taxon>
        <taxon>Chelicerata</taxon>
        <taxon>Arachnida</taxon>
        <taxon>Araneae</taxon>
        <taxon>Araneomorphae</taxon>
        <taxon>Entelegynae</taxon>
        <taxon>Araneoidea</taxon>
        <taxon>Araneidae</taxon>
        <taxon>Araneus</taxon>
    </lineage>
</organism>
<dbReference type="Gene3D" id="3.30.420.10">
    <property type="entry name" value="Ribonuclease H-like superfamily/Ribonuclease H"/>
    <property type="match status" value="1"/>
</dbReference>
<dbReference type="Proteomes" id="UP000499080">
    <property type="component" value="Unassembled WGS sequence"/>
</dbReference>
<comment type="caution">
    <text evidence="2">The sequence shown here is derived from an EMBL/GenBank/DDBJ whole genome shotgun (WGS) entry which is preliminary data.</text>
</comment>
<accession>A0A4Y2IYB7</accession>
<dbReference type="AlphaFoldDB" id="A0A4Y2IYB7"/>
<evidence type="ECO:0000259" key="1">
    <source>
        <dbReference type="Pfam" id="PF16087"/>
    </source>
</evidence>
<dbReference type="InterPro" id="IPR036397">
    <property type="entry name" value="RNaseH_sf"/>
</dbReference>
<keyword evidence="3" id="KW-1185">Reference proteome</keyword>
<dbReference type="PANTHER" id="PTHR47326:SF1">
    <property type="entry name" value="HTH PSQ-TYPE DOMAIN-CONTAINING PROTEIN"/>
    <property type="match status" value="1"/>
</dbReference>
<protein>
    <recommendedName>
        <fullName evidence="1">DUF4817 domain-containing protein</fullName>
    </recommendedName>
</protein>
<dbReference type="EMBL" id="BGPR01002975">
    <property type="protein sequence ID" value="GBM81876.1"/>
    <property type="molecule type" value="Genomic_DNA"/>
</dbReference>
<dbReference type="Pfam" id="PF16087">
    <property type="entry name" value="DUF4817"/>
    <property type="match status" value="1"/>
</dbReference>
<dbReference type="GO" id="GO:0003676">
    <property type="term" value="F:nucleic acid binding"/>
    <property type="evidence" value="ECO:0007669"/>
    <property type="project" value="InterPro"/>
</dbReference>
<gene>
    <name evidence="2" type="ORF">AVEN_22863_1</name>
</gene>
<dbReference type="InterPro" id="IPR032135">
    <property type="entry name" value="DUF4817"/>
</dbReference>
<name>A0A4Y2IYB7_ARAVE</name>
<dbReference type="PANTHER" id="PTHR47326">
    <property type="entry name" value="TRANSPOSABLE ELEMENT TC3 TRANSPOSASE-LIKE PROTEIN"/>
    <property type="match status" value="1"/>
</dbReference>
<sequence>MVLSSEQRIFHVLEYHRLEHSCGQTRRRFERIFDVIKVPSDNAIKALFEKFERTGNVNDDRIGMSANHAVPLQSRMLMPYRRSSYSSPNILSPCCISCWTPKNDHTPYHASQPSHVPYKIQTRQPLSVNAIDARYDFANAMLQLLDEGDIDVGNIWFSDEAYFKLDGFVNKQNWLIWGTENPHVAVPPSLYYPKVMVWAAISSKGIIYPFFEGKR</sequence>
<proteinExistence type="predicted"/>